<dbReference type="PRINTS" id="PR00080">
    <property type="entry name" value="SDRFAMILY"/>
</dbReference>
<dbReference type="EMBL" id="NIVC01003431">
    <property type="protein sequence ID" value="PAA51434.1"/>
    <property type="molecule type" value="Genomic_DNA"/>
</dbReference>
<keyword evidence="3" id="KW-0812">Transmembrane</keyword>
<feature type="non-terminal residue" evidence="4">
    <location>
        <position position="1"/>
    </location>
</feature>
<dbReference type="PANTHER" id="PTHR43313:SF36">
    <property type="entry name" value="D-BETA-HYDROXYBUTYRATE DEHYDROGENASE, MITOCHONDRIAL"/>
    <property type="match status" value="1"/>
</dbReference>
<sequence length="390" mass="42204">AQCSGAPMATSILISARILGVALIALAGLPYSYWLLLGSKMALFSACMLGLFGLAACVRIRANPDTLNGKHIVVTGCDTGIGLALCQRLARHGAVVYAGCLRVNSDGIAALTKEYPDKVFPIQMDVTSDAQVAEAFRQVDDRLCEGADGGHFLWALVNNAGLQFSGDVELTTLGQAQKIMDVNYFGLLRVTKAFLPLLRERPGRLINVSSIRGRCAWPLAGPYTASKFAVEGLSDTLRLELARFGIPVVLSEPSHYGGATGMLSDEARIRAEFEQQWTNAEPHVQEAYGREYLDAVCATVLSGAATSHPNLDPVLDDLLDALASDAPKDRYLTAGTNSPWLDAYKWQAFARDWAPATLHDAFNSWFSLSGLPLPASAAERLRQTRRGWFQ</sequence>
<feature type="transmembrane region" description="Helical" evidence="3">
    <location>
        <begin position="12"/>
        <end position="35"/>
    </location>
</feature>
<dbReference type="AlphaFoldDB" id="A0A267DRX9"/>
<keyword evidence="3" id="KW-1133">Transmembrane helix</keyword>
<evidence type="ECO:0000256" key="2">
    <source>
        <dbReference type="RuleBase" id="RU000363"/>
    </source>
</evidence>
<dbReference type="PRINTS" id="PR00081">
    <property type="entry name" value="GDHRDH"/>
</dbReference>
<dbReference type="Gene3D" id="3.40.50.720">
    <property type="entry name" value="NAD(P)-binding Rossmann-like Domain"/>
    <property type="match status" value="1"/>
</dbReference>
<dbReference type="PANTHER" id="PTHR43313">
    <property type="entry name" value="SHORT-CHAIN DEHYDROGENASE/REDUCTASE FAMILY 9C"/>
    <property type="match status" value="1"/>
</dbReference>
<dbReference type="SUPFAM" id="SSF51735">
    <property type="entry name" value="NAD(P)-binding Rossmann-fold domains"/>
    <property type="match status" value="1"/>
</dbReference>
<dbReference type="PROSITE" id="PS00061">
    <property type="entry name" value="ADH_SHORT"/>
    <property type="match status" value="1"/>
</dbReference>
<dbReference type="GO" id="GO:0016491">
    <property type="term" value="F:oxidoreductase activity"/>
    <property type="evidence" value="ECO:0007669"/>
    <property type="project" value="UniProtKB-KW"/>
</dbReference>
<name>A0A267DRX9_9PLAT</name>
<reference evidence="4 5" key="1">
    <citation type="submission" date="2017-06" db="EMBL/GenBank/DDBJ databases">
        <title>A platform for efficient transgenesis in Macrostomum lignano, a flatworm model organism for stem cell research.</title>
        <authorList>
            <person name="Berezikov E."/>
        </authorList>
    </citation>
    <scope>NUCLEOTIDE SEQUENCE [LARGE SCALE GENOMIC DNA]</scope>
    <source>
        <strain evidence="4">DV1</strain>
        <tissue evidence="4">Whole organism</tissue>
    </source>
</reference>
<evidence type="ECO:0000256" key="1">
    <source>
        <dbReference type="ARBA" id="ARBA00023002"/>
    </source>
</evidence>
<organism evidence="4 5">
    <name type="scientific">Macrostomum lignano</name>
    <dbReference type="NCBI Taxonomy" id="282301"/>
    <lineage>
        <taxon>Eukaryota</taxon>
        <taxon>Metazoa</taxon>
        <taxon>Spiralia</taxon>
        <taxon>Lophotrochozoa</taxon>
        <taxon>Platyhelminthes</taxon>
        <taxon>Rhabditophora</taxon>
        <taxon>Macrostomorpha</taxon>
        <taxon>Macrostomida</taxon>
        <taxon>Macrostomidae</taxon>
        <taxon>Macrostomum</taxon>
    </lineage>
</organism>
<gene>
    <name evidence="4" type="ORF">BOX15_Mlig029984g8</name>
</gene>
<keyword evidence="1" id="KW-0560">Oxidoreductase</keyword>
<proteinExistence type="inferred from homology"/>
<dbReference type="OrthoDB" id="2102561at2759"/>
<dbReference type="Pfam" id="PF00106">
    <property type="entry name" value="adh_short"/>
    <property type="match status" value="1"/>
</dbReference>
<dbReference type="InterPro" id="IPR036291">
    <property type="entry name" value="NAD(P)-bd_dom_sf"/>
</dbReference>
<dbReference type="Proteomes" id="UP000215902">
    <property type="component" value="Unassembled WGS sequence"/>
</dbReference>
<protein>
    <submittedName>
        <fullName evidence="4">Uncharacterized protein</fullName>
    </submittedName>
</protein>
<comment type="similarity">
    <text evidence="2">Belongs to the short-chain dehydrogenases/reductases (SDR) family.</text>
</comment>
<dbReference type="GO" id="GO:0008202">
    <property type="term" value="P:steroid metabolic process"/>
    <property type="evidence" value="ECO:0007669"/>
    <property type="project" value="TreeGrafter"/>
</dbReference>
<evidence type="ECO:0000256" key="3">
    <source>
        <dbReference type="SAM" id="Phobius"/>
    </source>
</evidence>
<accession>A0A267DRX9</accession>
<dbReference type="InterPro" id="IPR020904">
    <property type="entry name" value="Sc_DH/Rdtase_CS"/>
</dbReference>
<dbReference type="STRING" id="282301.A0A267DRX9"/>
<keyword evidence="3" id="KW-0472">Membrane</keyword>
<evidence type="ECO:0000313" key="5">
    <source>
        <dbReference type="Proteomes" id="UP000215902"/>
    </source>
</evidence>
<dbReference type="InterPro" id="IPR002347">
    <property type="entry name" value="SDR_fam"/>
</dbReference>
<keyword evidence="5" id="KW-1185">Reference proteome</keyword>
<comment type="caution">
    <text evidence="4">The sequence shown here is derived from an EMBL/GenBank/DDBJ whole genome shotgun (WGS) entry which is preliminary data.</text>
</comment>
<evidence type="ECO:0000313" key="4">
    <source>
        <dbReference type="EMBL" id="PAA51434.1"/>
    </source>
</evidence>